<dbReference type="Proteomes" id="UP000887159">
    <property type="component" value="Unassembled WGS sequence"/>
</dbReference>
<dbReference type="EMBL" id="BMAU01021393">
    <property type="protein sequence ID" value="GFY30517.1"/>
    <property type="molecule type" value="Genomic_DNA"/>
</dbReference>
<evidence type="ECO:0000313" key="1">
    <source>
        <dbReference type="EMBL" id="GFY30517.1"/>
    </source>
</evidence>
<keyword evidence="2" id="KW-1185">Reference proteome</keyword>
<gene>
    <name evidence="1" type="ORF">TNCV_3522801</name>
</gene>
<accession>A0A8X6W8V7</accession>
<proteinExistence type="predicted"/>
<comment type="caution">
    <text evidence="1">The sequence shown here is derived from an EMBL/GenBank/DDBJ whole genome shotgun (WGS) entry which is preliminary data.</text>
</comment>
<protein>
    <submittedName>
        <fullName evidence="1">Uncharacterized protein</fullName>
    </submittedName>
</protein>
<name>A0A8X6W8V7_TRICX</name>
<dbReference type="AlphaFoldDB" id="A0A8X6W8V7"/>
<organism evidence="1 2">
    <name type="scientific">Trichonephila clavipes</name>
    <name type="common">Golden silk orbweaver</name>
    <name type="synonym">Nephila clavipes</name>
    <dbReference type="NCBI Taxonomy" id="2585209"/>
    <lineage>
        <taxon>Eukaryota</taxon>
        <taxon>Metazoa</taxon>
        <taxon>Ecdysozoa</taxon>
        <taxon>Arthropoda</taxon>
        <taxon>Chelicerata</taxon>
        <taxon>Arachnida</taxon>
        <taxon>Araneae</taxon>
        <taxon>Araneomorphae</taxon>
        <taxon>Entelegynae</taxon>
        <taxon>Araneoidea</taxon>
        <taxon>Nephilidae</taxon>
        <taxon>Trichonephila</taxon>
    </lineage>
</organism>
<sequence length="95" mass="10905">MSWGETAVTLTHKRTFVTPISLLRHPEANRFPKLHFLHSYQQKGHTNFDGCSFFYSLLSVVVIHLERKECRFLSGRNAQECILSVEVIGECTDPP</sequence>
<evidence type="ECO:0000313" key="2">
    <source>
        <dbReference type="Proteomes" id="UP000887159"/>
    </source>
</evidence>
<reference evidence="1" key="1">
    <citation type="submission" date="2020-08" db="EMBL/GenBank/DDBJ databases">
        <title>Multicomponent nature underlies the extraordinary mechanical properties of spider dragline silk.</title>
        <authorList>
            <person name="Kono N."/>
            <person name="Nakamura H."/>
            <person name="Mori M."/>
            <person name="Yoshida Y."/>
            <person name="Ohtoshi R."/>
            <person name="Malay A.D."/>
            <person name="Moran D.A.P."/>
            <person name="Tomita M."/>
            <person name="Numata K."/>
            <person name="Arakawa K."/>
        </authorList>
    </citation>
    <scope>NUCLEOTIDE SEQUENCE</scope>
</reference>